<protein>
    <submittedName>
        <fullName evidence="2">Uncharacterized protein</fullName>
    </submittedName>
</protein>
<comment type="caution">
    <text evidence="2">The sequence shown here is derived from an EMBL/GenBank/DDBJ whole genome shotgun (WGS) entry which is preliminary data.</text>
</comment>
<sequence>MSKNNSKEELVKAKEQYNQALKDKEVMTKMLAQAKAKLSGLANALEKEKKRKECAETCTSKITQEGGGQVVMYHAAEKIAEKECGSERAFLTPEEEDIVFQSTYKQSTGCKTDKLLGHGYMAKFPTRSQLMTAKLEEQARASAAAQQKNIEVQGEVEKLKEKLANLEAERYMIIEESKRQIQQEEEKKRQAFKEALREELRQ</sequence>
<reference evidence="3" key="1">
    <citation type="journal article" date="2019" name="Nat. Commun.">
        <title>The genome of broomcorn millet.</title>
        <authorList>
            <person name="Zou C."/>
            <person name="Miki D."/>
            <person name="Li D."/>
            <person name="Tang Q."/>
            <person name="Xiao L."/>
            <person name="Rajput S."/>
            <person name="Deng P."/>
            <person name="Jia W."/>
            <person name="Huang R."/>
            <person name="Zhang M."/>
            <person name="Sun Y."/>
            <person name="Hu J."/>
            <person name="Fu X."/>
            <person name="Schnable P.S."/>
            <person name="Li F."/>
            <person name="Zhang H."/>
            <person name="Feng B."/>
            <person name="Zhu X."/>
            <person name="Liu R."/>
            <person name="Schnable J.C."/>
            <person name="Zhu J.-K."/>
            <person name="Zhang H."/>
        </authorList>
    </citation>
    <scope>NUCLEOTIDE SEQUENCE [LARGE SCALE GENOMIC DNA]</scope>
</reference>
<name>A0A3L6PB10_PANMI</name>
<gene>
    <name evidence="2" type="ORF">C2845_PMPSC055550</name>
</gene>
<keyword evidence="1" id="KW-0175">Coiled coil</keyword>
<accession>A0A3L6PB10</accession>
<organism evidence="2 3">
    <name type="scientific">Panicum miliaceum</name>
    <name type="common">Proso millet</name>
    <name type="synonym">Broomcorn millet</name>
    <dbReference type="NCBI Taxonomy" id="4540"/>
    <lineage>
        <taxon>Eukaryota</taxon>
        <taxon>Viridiplantae</taxon>
        <taxon>Streptophyta</taxon>
        <taxon>Embryophyta</taxon>
        <taxon>Tracheophyta</taxon>
        <taxon>Spermatophyta</taxon>
        <taxon>Magnoliopsida</taxon>
        <taxon>Liliopsida</taxon>
        <taxon>Poales</taxon>
        <taxon>Poaceae</taxon>
        <taxon>PACMAD clade</taxon>
        <taxon>Panicoideae</taxon>
        <taxon>Panicodae</taxon>
        <taxon>Paniceae</taxon>
        <taxon>Panicinae</taxon>
        <taxon>Panicum</taxon>
        <taxon>Panicum sect. Panicum</taxon>
    </lineage>
</organism>
<keyword evidence="3" id="KW-1185">Reference proteome</keyword>
<proteinExistence type="predicted"/>
<evidence type="ECO:0000256" key="1">
    <source>
        <dbReference type="SAM" id="Coils"/>
    </source>
</evidence>
<dbReference type="OrthoDB" id="695775at2759"/>
<dbReference type="EMBL" id="PQIB02000346">
    <property type="protein sequence ID" value="RLM51458.1"/>
    <property type="molecule type" value="Genomic_DNA"/>
</dbReference>
<evidence type="ECO:0000313" key="3">
    <source>
        <dbReference type="Proteomes" id="UP000275267"/>
    </source>
</evidence>
<dbReference type="AlphaFoldDB" id="A0A3L6PB10"/>
<feature type="coiled-coil region" evidence="1">
    <location>
        <begin position="142"/>
        <end position="202"/>
    </location>
</feature>
<evidence type="ECO:0000313" key="2">
    <source>
        <dbReference type="EMBL" id="RLM51458.1"/>
    </source>
</evidence>
<dbReference type="Proteomes" id="UP000275267">
    <property type="component" value="Unassembled WGS sequence"/>
</dbReference>
<feature type="coiled-coil region" evidence="1">
    <location>
        <begin position="3"/>
        <end position="55"/>
    </location>
</feature>